<protein>
    <recommendedName>
        <fullName evidence="1">ATPase AAA-type core domain-containing protein</fullName>
    </recommendedName>
</protein>
<dbReference type="Pfam" id="PF13304">
    <property type="entry name" value="AAA_21"/>
    <property type="match status" value="1"/>
</dbReference>
<dbReference type="GO" id="GO:0005524">
    <property type="term" value="F:ATP binding"/>
    <property type="evidence" value="ECO:0007669"/>
    <property type="project" value="InterPro"/>
</dbReference>
<dbReference type="Proteomes" id="UP000070463">
    <property type="component" value="Unassembled WGS sequence"/>
</dbReference>
<organism evidence="2 3">
    <name type="scientific">candidate division MSBL1 archaeon SCGC-AAA259I09</name>
    <dbReference type="NCBI Taxonomy" id="1698267"/>
    <lineage>
        <taxon>Archaea</taxon>
        <taxon>Methanobacteriati</taxon>
        <taxon>Methanobacteriota</taxon>
        <taxon>candidate division MSBL1</taxon>
    </lineage>
</organism>
<dbReference type="SUPFAM" id="SSF52540">
    <property type="entry name" value="P-loop containing nucleoside triphosphate hydrolases"/>
    <property type="match status" value="1"/>
</dbReference>
<sequence>GSLRLEGEKDKNFSELSGGMKRRVGIAMALAGDPDLVFLDEPTTGLDPQARRDLWGVIRGLKEMRVTVFLTTHYMEEVEELSDRVGILLDGRLLSVDDVDRLISKYGGDAKIVVKNSDGAEEILKNFSCEVFVDGRGNVVGRFDEMEKAAEANLSLYRKLSGDFDIDLVGPSMEGVFLNVAGGRIDESGELVK</sequence>
<dbReference type="InterPro" id="IPR003959">
    <property type="entry name" value="ATPase_AAA_core"/>
</dbReference>
<gene>
    <name evidence="2" type="ORF">AKJ37_07840</name>
</gene>
<keyword evidence="3" id="KW-1185">Reference proteome</keyword>
<comment type="caution">
    <text evidence="2">The sequence shown here is derived from an EMBL/GenBank/DDBJ whole genome shotgun (WGS) entry which is preliminary data.</text>
</comment>
<proteinExistence type="predicted"/>
<dbReference type="InterPro" id="IPR027417">
    <property type="entry name" value="P-loop_NTPase"/>
</dbReference>
<feature type="non-terminal residue" evidence="2">
    <location>
        <position position="1"/>
    </location>
</feature>
<feature type="domain" description="ATPase AAA-type core" evidence="1">
    <location>
        <begin position="12"/>
        <end position="74"/>
    </location>
</feature>
<dbReference type="EMBL" id="LHXR01000201">
    <property type="protein sequence ID" value="KXA94207.1"/>
    <property type="molecule type" value="Genomic_DNA"/>
</dbReference>
<name>A0A133UJ45_9EURY</name>
<evidence type="ECO:0000313" key="3">
    <source>
        <dbReference type="Proteomes" id="UP000070463"/>
    </source>
</evidence>
<dbReference type="Gene3D" id="3.40.50.300">
    <property type="entry name" value="P-loop containing nucleotide triphosphate hydrolases"/>
    <property type="match status" value="1"/>
</dbReference>
<evidence type="ECO:0000259" key="1">
    <source>
        <dbReference type="Pfam" id="PF13304"/>
    </source>
</evidence>
<dbReference type="AlphaFoldDB" id="A0A133UJ45"/>
<dbReference type="GO" id="GO:0016887">
    <property type="term" value="F:ATP hydrolysis activity"/>
    <property type="evidence" value="ECO:0007669"/>
    <property type="project" value="InterPro"/>
</dbReference>
<dbReference type="PATRIC" id="fig|1698267.3.peg.901"/>
<accession>A0A133UJ45</accession>
<dbReference type="PANTHER" id="PTHR43582:SF2">
    <property type="entry name" value="LINEARMYCIN RESISTANCE ATP-BINDING PROTEIN LNRL"/>
    <property type="match status" value="1"/>
</dbReference>
<evidence type="ECO:0000313" key="2">
    <source>
        <dbReference type="EMBL" id="KXA94207.1"/>
    </source>
</evidence>
<dbReference type="PANTHER" id="PTHR43582">
    <property type="entry name" value="LINEARMYCIN RESISTANCE ATP-BINDING PROTEIN LNRL"/>
    <property type="match status" value="1"/>
</dbReference>
<reference evidence="2 3" key="1">
    <citation type="journal article" date="2016" name="Sci. Rep.">
        <title>Metabolic traits of an uncultured archaeal lineage -MSBL1- from brine pools of the Red Sea.</title>
        <authorList>
            <person name="Mwirichia R."/>
            <person name="Alam I."/>
            <person name="Rashid M."/>
            <person name="Vinu M."/>
            <person name="Ba-Alawi W."/>
            <person name="Anthony Kamau A."/>
            <person name="Kamanda Ngugi D."/>
            <person name="Goker M."/>
            <person name="Klenk H.P."/>
            <person name="Bajic V."/>
            <person name="Stingl U."/>
        </authorList>
    </citation>
    <scope>NUCLEOTIDE SEQUENCE [LARGE SCALE GENOMIC DNA]</scope>
    <source>
        <strain evidence="2">SCGC-AAA259I09</strain>
    </source>
</reference>